<feature type="transmembrane region" description="Helical" evidence="7">
    <location>
        <begin position="210"/>
        <end position="230"/>
    </location>
</feature>
<dbReference type="InterPro" id="IPR019533">
    <property type="entry name" value="Peptidase_S26"/>
</dbReference>
<feature type="compositionally biased region" description="Basic and acidic residues" evidence="6">
    <location>
        <begin position="391"/>
        <end position="413"/>
    </location>
</feature>
<feature type="transmembrane region" description="Helical" evidence="7">
    <location>
        <begin position="131"/>
        <end position="148"/>
    </location>
</feature>
<dbReference type="PANTHER" id="PTHR10806:SF6">
    <property type="entry name" value="SIGNAL PEPTIDASE COMPLEX CATALYTIC SUBUNIT SEC11"/>
    <property type="match status" value="1"/>
</dbReference>
<evidence type="ECO:0000256" key="1">
    <source>
        <dbReference type="ARBA" id="ARBA00004370"/>
    </source>
</evidence>
<dbReference type="GO" id="GO:0004252">
    <property type="term" value="F:serine-type endopeptidase activity"/>
    <property type="evidence" value="ECO:0007669"/>
    <property type="project" value="UniProtKB-UniRule"/>
</dbReference>
<dbReference type="PRINTS" id="PR00728">
    <property type="entry name" value="SIGNALPTASE"/>
</dbReference>
<name>A0AA37DH64_9FIRM</name>
<keyword evidence="4 7" id="KW-0472">Membrane</keyword>
<organism evidence="8 9">
    <name type="scientific">Stomatobaculum longum</name>
    <dbReference type="NCBI Taxonomy" id="796942"/>
    <lineage>
        <taxon>Bacteria</taxon>
        <taxon>Bacillati</taxon>
        <taxon>Bacillota</taxon>
        <taxon>Clostridia</taxon>
        <taxon>Lachnospirales</taxon>
        <taxon>Lachnospiraceae</taxon>
        <taxon>Stomatobaculum</taxon>
    </lineage>
</organism>
<proteinExistence type="predicted"/>
<dbReference type="NCBIfam" id="TIGR02228">
    <property type="entry name" value="sigpep_I_arch"/>
    <property type="match status" value="1"/>
</dbReference>
<comment type="subcellular location">
    <subcellularLocation>
        <location evidence="1">Membrane</location>
    </subcellularLocation>
</comment>
<evidence type="ECO:0000256" key="3">
    <source>
        <dbReference type="ARBA" id="ARBA00022989"/>
    </source>
</evidence>
<dbReference type="CDD" id="cd06530">
    <property type="entry name" value="S26_SPase_I"/>
    <property type="match status" value="1"/>
</dbReference>
<keyword evidence="9" id="KW-1185">Reference proteome</keyword>
<feature type="transmembrane region" description="Helical" evidence="7">
    <location>
        <begin position="250"/>
        <end position="273"/>
    </location>
</feature>
<keyword evidence="3 7" id="KW-1133">Transmembrane helix</keyword>
<dbReference type="GO" id="GO:0016020">
    <property type="term" value="C:membrane"/>
    <property type="evidence" value="ECO:0007669"/>
    <property type="project" value="UniProtKB-SubCell"/>
</dbReference>
<evidence type="ECO:0000256" key="4">
    <source>
        <dbReference type="ARBA" id="ARBA00023136"/>
    </source>
</evidence>
<feature type="transmembrane region" description="Helical" evidence="7">
    <location>
        <begin position="32"/>
        <end position="51"/>
    </location>
</feature>
<dbReference type="AlphaFoldDB" id="A0AA37DH64"/>
<dbReference type="GO" id="GO:0006465">
    <property type="term" value="P:signal peptide processing"/>
    <property type="evidence" value="ECO:0007669"/>
    <property type="project" value="UniProtKB-UniRule"/>
</dbReference>
<evidence type="ECO:0000313" key="8">
    <source>
        <dbReference type="EMBL" id="EHO18152.1"/>
    </source>
</evidence>
<dbReference type="EC" id="3.4.21.89" evidence="5"/>
<dbReference type="InterPro" id="IPR036286">
    <property type="entry name" value="LexA/Signal_pep-like_sf"/>
</dbReference>
<comment type="caution">
    <text evidence="8">The sequence shown here is derived from an EMBL/GenBank/DDBJ whole genome shotgun (WGS) entry which is preliminary data.</text>
</comment>
<evidence type="ECO:0000313" key="9">
    <source>
        <dbReference type="Proteomes" id="UP000018466"/>
    </source>
</evidence>
<feature type="transmembrane region" description="Helical" evidence="7">
    <location>
        <begin position="63"/>
        <end position="81"/>
    </location>
</feature>
<dbReference type="EMBL" id="AGEL01000003">
    <property type="protein sequence ID" value="EHO18152.1"/>
    <property type="molecule type" value="Genomic_DNA"/>
</dbReference>
<sequence>MNAAFLLLLAMLAGSLIPAVRILTESSAAACLLYYGVSGGVLYASVPRVSVQRRETLRRSMRLYALSGAAVFLALRFLTGVCLKCLSATPYDTSLPGIGKNMLWLFAPLLAKEWVRSYGLGLSRRHIRGRALAAVLLSLFLALTELNYSRMFRLGSAEDRFIFVASTVLPTLADSAVRSALVLFGGMGASVLYAGAIGVFQHVFPFLPDLPWLASSAIGLCFPIFFLLYLREQYRGEEYGARTERHGVSFGWYAELLCAVAFYWFCIGVFPVYPTVILTGSMEPGIHPGDVILVRKLSSEEELDTLSAGTVISYHRDRISITHRIQEIREDEAGNRQFITKGDNNASADAAPVSPNQIAGRVIRVVPRIGIPVLLLNSSREVPEEIQRGLREKRQELETGSRNRGGLHGEKSGMAETCI</sequence>
<dbReference type="RefSeq" id="WP_009532170.1">
    <property type="nucleotide sequence ID" value="NZ_JH590861.1"/>
</dbReference>
<dbReference type="GO" id="GO:0009003">
    <property type="term" value="F:signal peptidase activity"/>
    <property type="evidence" value="ECO:0007669"/>
    <property type="project" value="UniProtKB-EC"/>
</dbReference>
<dbReference type="GeneID" id="86940128"/>
<gene>
    <name evidence="8" type="ORF">HMPREF9623_00336</name>
</gene>
<dbReference type="Proteomes" id="UP000018466">
    <property type="component" value="Unassembled WGS sequence"/>
</dbReference>
<feature type="region of interest" description="Disordered" evidence="6">
    <location>
        <begin position="391"/>
        <end position="419"/>
    </location>
</feature>
<dbReference type="InterPro" id="IPR001733">
    <property type="entry name" value="Peptidase_S26B"/>
</dbReference>
<evidence type="ECO:0000256" key="2">
    <source>
        <dbReference type="ARBA" id="ARBA00022692"/>
    </source>
</evidence>
<evidence type="ECO:0000256" key="6">
    <source>
        <dbReference type="SAM" id="MobiDB-lite"/>
    </source>
</evidence>
<dbReference type="SUPFAM" id="SSF51306">
    <property type="entry name" value="LexA/Signal peptidase"/>
    <property type="match status" value="1"/>
</dbReference>
<protein>
    <recommendedName>
        <fullName evidence="5">Signal peptidase I</fullName>
        <ecNumber evidence="5">3.4.21.89</ecNumber>
    </recommendedName>
</protein>
<feature type="transmembrane region" description="Helical" evidence="7">
    <location>
        <begin position="182"/>
        <end position="204"/>
    </location>
</feature>
<dbReference type="Gene3D" id="2.10.109.10">
    <property type="entry name" value="Umud Fragment, subunit A"/>
    <property type="match status" value="1"/>
</dbReference>
<dbReference type="PANTHER" id="PTHR10806">
    <property type="entry name" value="SIGNAL PEPTIDASE COMPLEX CATALYTIC SUBUNIT SEC11"/>
    <property type="match status" value="1"/>
</dbReference>
<reference evidence="8 9" key="1">
    <citation type="submission" date="2011-10" db="EMBL/GenBank/DDBJ databases">
        <title>The Genome Sequence of Lachnospiraceae bacterium ACC2.</title>
        <authorList>
            <consortium name="The Broad Institute Genome Sequencing Platform"/>
            <person name="Earl A."/>
            <person name="Ward D."/>
            <person name="Feldgarden M."/>
            <person name="Gevers D."/>
            <person name="Sizova M."/>
            <person name="Hazen A."/>
            <person name="Epstein S."/>
            <person name="Young S.K."/>
            <person name="Zeng Q."/>
            <person name="Gargeya S."/>
            <person name="Fitzgerald M."/>
            <person name="Haas B."/>
            <person name="Abouelleil A."/>
            <person name="Alvarado L."/>
            <person name="Arachchi H.M."/>
            <person name="Berlin A."/>
            <person name="Brown A."/>
            <person name="Chapman S.B."/>
            <person name="Chen Z."/>
            <person name="Dunbar C."/>
            <person name="Freedman E."/>
            <person name="Gearin G."/>
            <person name="Goldberg J."/>
            <person name="Griggs A."/>
            <person name="Gujja S."/>
            <person name="Heiman D."/>
            <person name="Howarth C."/>
            <person name="Larson L."/>
            <person name="Lui A."/>
            <person name="MacDonald P.J.P."/>
            <person name="Montmayeur A."/>
            <person name="Murphy C."/>
            <person name="Neiman D."/>
            <person name="Pearson M."/>
            <person name="Priest M."/>
            <person name="Roberts A."/>
            <person name="Saif S."/>
            <person name="Shea T."/>
            <person name="Shenoy N."/>
            <person name="Sisk P."/>
            <person name="Stolte C."/>
            <person name="Sykes S."/>
            <person name="Wortman J."/>
            <person name="Nusbaum C."/>
            <person name="Birren B."/>
        </authorList>
    </citation>
    <scope>NUCLEOTIDE SEQUENCE [LARGE SCALE GENOMIC DNA]</scope>
    <source>
        <strain evidence="8 9">ACC2</strain>
    </source>
</reference>
<keyword evidence="2 7" id="KW-0812">Transmembrane</keyword>
<evidence type="ECO:0000256" key="7">
    <source>
        <dbReference type="SAM" id="Phobius"/>
    </source>
</evidence>
<accession>A0AA37DH64</accession>
<evidence type="ECO:0000256" key="5">
    <source>
        <dbReference type="NCBIfam" id="TIGR02228"/>
    </source>
</evidence>